<dbReference type="PANTHER" id="PTHR33710">
    <property type="entry name" value="BNAC02G09200D PROTEIN"/>
    <property type="match status" value="1"/>
</dbReference>
<dbReference type="AlphaFoldDB" id="A0AAW2U5Z2"/>
<reference evidence="1" key="1">
    <citation type="submission" date="2020-06" db="EMBL/GenBank/DDBJ databases">
        <authorList>
            <person name="Li T."/>
            <person name="Hu X."/>
            <person name="Zhang T."/>
            <person name="Song X."/>
            <person name="Zhang H."/>
            <person name="Dai N."/>
            <person name="Sheng W."/>
            <person name="Hou X."/>
            <person name="Wei L."/>
        </authorList>
    </citation>
    <scope>NUCLEOTIDE SEQUENCE</scope>
    <source>
        <strain evidence="1">KEN1</strain>
        <tissue evidence="1">Leaf</tissue>
    </source>
</reference>
<accession>A0AAW2U5Z2</accession>
<protein>
    <submittedName>
        <fullName evidence="1">Uncharacterized protein</fullName>
    </submittedName>
</protein>
<organism evidence="1">
    <name type="scientific">Sesamum latifolium</name>
    <dbReference type="NCBI Taxonomy" id="2727402"/>
    <lineage>
        <taxon>Eukaryota</taxon>
        <taxon>Viridiplantae</taxon>
        <taxon>Streptophyta</taxon>
        <taxon>Embryophyta</taxon>
        <taxon>Tracheophyta</taxon>
        <taxon>Spermatophyta</taxon>
        <taxon>Magnoliopsida</taxon>
        <taxon>eudicotyledons</taxon>
        <taxon>Gunneridae</taxon>
        <taxon>Pentapetalae</taxon>
        <taxon>asterids</taxon>
        <taxon>lamiids</taxon>
        <taxon>Lamiales</taxon>
        <taxon>Pedaliaceae</taxon>
        <taxon>Sesamum</taxon>
    </lineage>
</organism>
<dbReference type="PANTHER" id="PTHR33710:SF71">
    <property type="entry name" value="ENDONUCLEASE_EXONUCLEASE_PHOSPHATASE DOMAIN-CONTAINING PROTEIN"/>
    <property type="match status" value="1"/>
</dbReference>
<evidence type="ECO:0000313" key="1">
    <source>
        <dbReference type="EMBL" id="KAL0411735.1"/>
    </source>
</evidence>
<comment type="caution">
    <text evidence="1">The sequence shown here is derived from an EMBL/GenBank/DDBJ whole genome shotgun (WGS) entry which is preliminary data.</text>
</comment>
<dbReference type="SUPFAM" id="SSF56219">
    <property type="entry name" value="DNase I-like"/>
    <property type="match status" value="1"/>
</dbReference>
<name>A0AAW2U5Z2_9LAMI</name>
<dbReference type="InterPro" id="IPR036691">
    <property type="entry name" value="Endo/exonu/phosph_ase_sf"/>
</dbReference>
<gene>
    <name evidence="1" type="ORF">Slati_3763200</name>
</gene>
<proteinExistence type="predicted"/>
<sequence>MKCGNGRFEKVRQRLDMFGVCVLAIGRVDANTTKRKGVWELLKQLSRQSDATWLCAGDYNEVLHSNEKTGTCRPQWQIDDFRNALSGSDLVDLGFQGSKYTWCNRRQHLDTVWARLDRVCGNSNWVSEFSNTKVVHKAVLYSDHSLLVISWGSDSGRNRGQRKKQFRFEARWLQLEECTRIVEQA</sequence>
<dbReference type="EMBL" id="JACGWN010000013">
    <property type="protein sequence ID" value="KAL0411735.1"/>
    <property type="molecule type" value="Genomic_DNA"/>
</dbReference>
<dbReference type="Gene3D" id="3.60.10.10">
    <property type="entry name" value="Endonuclease/exonuclease/phosphatase"/>
    <property type="match status" value="1"/>
</dbReference>
<reference evidence="1" key="2">
    <citation type="journal article" date="2024" name="Plant">
        <title>Genomic evolution and insights into agronomic trait innovations of Sesamum species.</title>
        <authorList>
            <person name="Miao H."/>
            <person name="Wang L."/>
            <person name="Qu L."/>
            <person name="Liu H."/>
            <person name="Sun Y."/>
            <person name="Le M."/>
            <person name="Wang Q."/>
            <person name="Wei S."/>
            <person name="Zheng Y."/>
            <person name="Lin W."/>
            <person name="Duan Y."/>
            <person name="Cao H."/>
            <person name="Xiong S."/>
            <person name="Wang X."/>
            <person name="Wei L."/>
            <person name="Li C."/>
            <person name="Ma Q."/>
            <person name="Ju M."/>
            <person name="Zhao R."/>
            <person name="Li G."/>
            <person name="Mu C."/>
            <person name="Tian Q."/>
            <person name="Mei H."/>
            <person name="Zhang T."/>
            <person name="Gao T."/>
            <person name="Zhang H."/>
        </authorList>
    </citation>
    <scope>NUCLEOTIDE SEQUENCE</scope>
    <source>
        <strain evidence="1">KEN1</strain>
    </source>
</reference>